<protein>
    <submittedName>
        <fullName evidence="1">Uncharacterized protein</fullName>
    </submittedName>
</protein>
<gene>
    <name evidence="1" type="ORF">GHO27_02560</name>
</gene>
<evidence type="ECO:0000313" key="2">
    <source>
        <dbReference type="Proteomes" id="UP000478064"/>
    </source>
</evidence>
<comment type="caution">
    <text evidence="1">The sequence shown here is derived from an EMBL/GenBank/DDBJ whole genome shotgun (WGS) entry which is preliminary data.</text>
</comment>
<dbReference type="AlphaFoldDB" id="A0A6L5HMG4"/>
<organism evidence="1 2">
    <name type="scientific">Pseudomonas helleri</name>
    <dbReference type="NCBI Taxonomy" id="1608996"/>
    <lineage>
        <taxon>Bacteria</taxon>
        <taxon>Pseudomonadati</taxon>
        <taxon>Pseudomonadota</taxon>
        <taxon>Gammaproteobacteria</taxon>
        <taxon>Pseudomonadales</taxon>
        <taxon>Pseudomonadaceae</taxon>
        <taxon>Pseudomonas</taxon>
    </lineage>
</organism>
<sequence>MGPLNCLIAVLGVLYLIAWYFQQTSMQNFLSNCCWSKSRASDINPITSDAQQDELNRLYSILYTPRVSFESSVPNSVMSSLQSGLTSSSIKTLTVDLPGAEPSNAHLDISMIGNPLDTVAMRERIKNGEGKYSREEPMQEIGGSWIQTSRCEWIPHTQGQGLRLSGSFNTVPNVFGSLPTKVSLRLRFQTPLTSMLGALNFVGGEQGVAFTLSAATGVVALRNDPAPELDKAERYRLGDQQFSVFLQPGVQR</sequence>
<name>A0A6L5HMG4_9PSED</name>
<reference evidence="1 2" key="1">
    <citation type="submission" date="2019-10" db="EMBL/GenBank/DDBJ databases">
        <title>Evaluation of single-gene subtyping targets for Pseudomonas.</title>
        <authorList>
            <person name="Reichler S.J."/>
            <person name="Orsi R.H."/>
            <person name="Wiedmann M."/>
            <person name="Martin N.H."/>
            <person name="Murphy S.I."/>
        </authorList>
    </citation>
    <scope>NUCLEOTIDE SEQUENCE [LARGE SCALE GENOMIC DNA]</scope>
    <source>
        <strain evidence="1 2">FSL R10-1637</strain>
    </source>
</reference>
<evidence type="ECO:0000313" key="1">
    <source>
        <dbReference type="EMBL" id="MQU04562.1"/>
    </source>
</evidence>
<dbReference type="Proteomes" id="UP000478064">
    <property type="component" value="Unassembled WGS sequence"/>
</dbReference>
<dbReference type="EMBL" id="WIVU01000003">
    <property type="protein sequence ID" value="MQU04562.1"/>
    <property type="molecule type" value="Genomic_DNA"/>
</dbReference>
<accession>A0A6L5HMG4</accession>
<proteinExistence type="predicted"/>